<dbReference type="PIRSF" id="PIRSF011484">
    <property type="entry name" value="YaeQ"/>
    <property type="match status" value="1"/>
</dbReference>
<keyword evidence="2" id="KW-1185">Reference proteome</keyword>
<dbReference type="RefSeq" id="WP_113954356.1">
    <property type="nucleotide sequence ID" value="NZ_QNRT01000002.1"/>
</dbReference>
<dbReference type="AlphaFoldDB" id="A0A395JLL1"/>
<reference evidence="1 2" key="1">
    <citation type="submission" date="2018-06" db="EMBL/GenBank/DDBJ databases">
        <title>Genomic Encyclopedia of Type Strains, Phase IV (KMG-IV): sequencing the most valuable type-strain genomes for metagenomic binning, comparative biology and taxonomic classification.</title>
        <authorList>
            <person name="Goeker M."/>
        </authorList>
    </citation>
    <scope>NUCLEOTIDE SEQUENCE [LARGE SCALE GENOMIC DNA]</scope>
    <source>
        <strain evidence="1 2">DSM 24032</strain>
    </source>
</reference>
<organism evidence="1 2">
    <name type="scientific">Arenicella xantha</name>
    <dbReference type="NCBI Taxonomy" id="644221"/>
    <lineage>
        <taxon>Bacteria</taxon>
        <taxon>Pseudomonadati</taxon>
        <taxon>Pseudomonadota</taxon>
        <taxon>Gammaproteobacteria</taxon>
        <taxon>Arenicellales</taxon>
        <taxon>Arenicellaceae</taxon>
        <taxon>Arenicella</taxon>
    </lineage>
</organism>
<protein>
    <submittedName>
        <fullName evidence="1">Uncharacterized protein YaeQ</fullName>
    </submittedName>
</protein>
<accession>A0A395JLL1</accession>
<dbReference type="InParanoid" id="A0A395JLL1"/>
<dbReference type="InterPro" id="IPR038590">
    <property type="entry name" value="YaeQ_sf"/>
</dbReference>
<dbReference type="PANTHER" id="PTHR38784:SF1">
    <property type="entry name" value="SUCROSE PHOSPHORYLASE"/>
    <property type="match status" value="1"/>
</dbReference>
<dbReference type="SUPFAM" id="SSF52980">
    <property type="entry name" value="Restriction endonuclease-like"/>
    <property type="match status" value="1"/>
</dbReference>
<dbReference type="SMART" id="SM01322">
    <property type="entry name" value="YaeQ"/>
    <property type="match status" value="1"/>
</dbReference>
<dbReference type="EMBL" id="QNRT01000002">
    <property type="protein sequence ID" value="RBP51601.1"/>
    <property type="molecule type" value="Genomic_DNA"/>
</dbReference>
<evidence type="ECO:0000313" key="1">
    <source>
        <dbReference type="EMBL" id="RBP51601.1"/>
    </source>
</evidence>
<dbReference type="InterPro" id="IPR011335">
    <property type="entry name" value="Restrct_endonuc-II-like"/>
</dbReference>
<gene>
    <name evidence="1" type="ORF">DFR28_1021031</name>
</gene>
<dbReference type="Pfam" id="PF07152">
    <property type="entry name" value="YaeQ"/>
    <property type="match status" value="1"/>
</dbReference>
<dbReference type="PANTHER" id="PTHR38784">
    <property type="entry name" value="SUCROSE PHOSPHORYLASE"/>
    <property type="match status" value="1"/>
</dbReference>
<name>A0A395JLL1_9GAMM</name>
<dbReference type="OrthoDB" id="5293309at2"/>
<proteinExistence type="predicted"/>
<comment type="caution">
    <text evidence="1">The sequence shown here is derived from an EMBL/GenBank/DDBJ whole genome shotgun (WGS) entry which is preliminary data.</text>
</comment>
<dbReference type="Gene3D" id="3.10.640.10">
    <property type="entry name" value="Restriction endonuclease-like alpha-beta roll domain"/>
    <property type="match status" value="1"/>
</dbReference>
<sequence>MAIKPTIYKLRIALSDLERNYYDSLSLTVALHPSETVQRMMARVLAFCINAQDGLVFCKGLSDVEEPDMWIRTMDDKTTLWIEMGEPAVDRVKKATRLASKVKIYSFNTKSDVWWAQNESKFSQLGASVFRFDATQIDEFSQLLSRTMDISVTITGESAYIATAADELEVTWQTLKE</sequence>
<dbReference type="Proteomes" id="UP000253083">
    <property type="component" value="Unassembled WGS sequence"/>
</dbReference>
<dbReference type="InterPro" id="IPR009822">
    <property type="entry name" value="YaeQ"/>
</dbReference>
<evidence type="ECO:0000313" key="2">
    <source>
        <dbReference type="Proteomes" id="UP000253083"/>
    </source>
</evidence>
<dbReference type="FunCoup" id="A0A395JLL1">
    <property type="interactions" value="23"/>
</dbReference>